<dbReference type="InterPro" id="IPR000581">
    <property type="entry name" value="ILV_EDD_N"/>
</dbReference>
<keyword evidence="4" id="KW-0460">Magnesium</keyword>
<dbReference type="STRING" id="1331007.AALB_3266"/>
<dbReference type="GO" id="GO:0046872">
    <property type="term" value="F:metal ion binding"/>
    <property type="evidence" value="ECO:0007669"/>
    <property type="project" value="UniProtKB-KW"/>
</dbReference>
<dbReference type="UniPathway" id="UPA00226"/>
<dbReference type="OrthoDB" id="9807077at2"/>
<dbReference type="InterPro" id="IPR037237">
    <property type="entry name" value="IlvD/EDD_N"/>
</dbReference>
<keyword evidence="3 10" id="KW-0479">Metal-binding</keyword>
<dbReference type="InterPro" id="IPR042096">
    <property type="entry name" value="Dihydro-acid_dehy_C"/>
</dbReference>
<gene>
    <name evidence="10" type="primary">edd</name>
    <name evidence="14" type="ORF">AALB_3266</name>
</gene>
<evidence type="ECO:0000313" key="15">
    <source>
        <dbReference type="Proteomes" id="UP000014461"/>
    </source>
</evidence>
<dbReference type="InterPro" id="IPR020558">
    <property type="entry name" value="DiOHA_6PGluconate_deHydtase_CS"/>
</dbReference>
<keyword evidence="2 10" id="KW-0004">4Fe-4S</keyword>
<dbReference type="EMBL" id="BARX01000024">
    <property type="protein sequence ID" value="GAD03186.1"/>
    <property type="molecule type" value="Genomic_DNA"/>
</dbReference>
<keyword evidence="5 10" id="KW-0408">Iron</keyword>
<sequence>MNPTIKHVTQNIIARSQGLRSAYVQRMEKQAEQGNARAHLSCGNLAHAIAACGQQQKDRLLDFTKVNLAIITAYNDMLSAHQPYAQYPQLIQQKMAELGHSAQVAGGVPAMCDGVTQGQEGMDLSLYSRDLIAQSTVIGLSHQGFDACVLLGVCDKIAPGQLMGALSFGHLPTAFMPSGPMPSGISNDEKVAVRQQHAAGEVDKAALQQMENKAYHAPGTCTFYGTANTNQLVFETMGLMLPGSAFVNVNTELRDRLNQHLLSHMVGITRGGSAYRPLYQVIDERAIVNGLVALLASGGSTNHTLHMIAIARCAGIIINWDDFAQLAEVVPQLSSMYPNGPADINAFEQAGGVPCLLRLLAQRDLLHMDATTLYGKLSDYLQSPVLKGEELKWGPALASNNNHVIAADGKQFNRSGGLQVLSGNLGRAVIKTSAVKAEHQVICAPAKVFDCQHKVVEAYQQGQLDQDIVVVVRYNGPAANGMPELHKLMPVLGNLQKQGFKVALLTDGRLSGASGKIPAALHLSPETAKGGLLAKVQDGDMIYLDAIKGRIDCQVSEQELLQREPVADSKTKQDEGCGRELFNPFRRLVGSAEDGASILFG</sequence>
<comment type="function">
    <text evidence="10">Catalyzes the dehydration of 6-phospho-D-gluconate to 2-dehydro-3-deoxy-6-phospho-D-gluconate.</text>
</comment>
<evidence type="ECO:0000256" key="8">
    <source>
        <dbReference type="ARBA" id="ARBA00023239"/>
    </source>
</evidence>
<reference evidence="14" key="1">
    <citation type="journal article" date="2013" name="Genome Announc.">
        <title>Draft Genome Sequence of Agarivorans albus Strain MKT 106T, an Agarolytic Marine Bacterium.</title>
        <authorList>
            <person name="Yasuike M."/>
            <person name="Nakamura Y."/>
            <person name="Kai W."/>
            <person name="Fujiwara A."/>
            <person name="Fukui Y."/>
            <person name="Satomi M."/>
            <person name="Sano M."/>
        </authorList>
    </citation>
    <scope>NUCLEOTIDE SEQUENCE [LARGE SCALE GENOMIC DNA]</scope>
</reference>
<comment type="pathway">
    <text evidence="10">Carbohydrate metabolism; Entner-Doudoroff pathway.</text>
</comment>
<dbReference type="PANTHER" id="PTHR43661">
    <property type="entry name" value="D-XYLONATE DEHYDRATASE"/>
    <property type="match status" value="1"/>
</dbReference>
<dbReference type="PROSITE" id="PS00886">
    <property type="entry name" value="ILVD_EDD_1"/>
    <property type="match status" value="1"/>
</dbReference>
<evidence type="ECO:0000256" key="10">
    <source>
        <dbReference type="HAMAP-Rule" id="MF_02094"/>
    </source>
</evidence>
<evidence type="ECO:0000256" key="3">
    <source>
        <dbReference type="ARBA" id="ARBA00022723"/>
    </source>
</evidence>
<dbReference type="EC" id="4.2.1.12" evidence="10 11"/>
<evidence type="ECO:0000259" key="13">
    <source>
        <dbReference type="Pfam" id="PF24877"/>
    </source>
</evidence>
<dbReference type="SUPFAM" id="SSF52016">
    <property type="entry name" value="LeuD/IlvD-like"/>
    <property type="match status" value="1"/>
</dbReference>
<dbReference type="Gene3D" id="3.50.30.80">
    <property type="entry name" value="IlvD/EDD C-terminal domain-like"/>
    <property type="match status" value="1"/>
</dbReference>
<comment type="cofactor">
    <cofactor evidence="10">
        <name>[4Fe-4S] cluster</name>
        <dbReference type="ChEBI" id="CHEBI:49883"/>
    </cofactor>
    <text evidence="10">Binds 1 [4Fe-4S] cluster.</text>
</comment>
<evidence type="ECO:0000256" key="7">
    <source>
        <dbReference type="ARBA" id="ARBA00023064"/>
    </source>
</evidence>
<comment type="caution">
    <text evidence="14">The sequence shown here is derived from an EMBL/GenBank/DDBJ whole genome shotgun (WGS) entry which is preliminary data.</text>
</comment>
<dbReference type="Pfam" id="PF24877">
    <property type="entry name" value="ILV_EDD_C"/>
    <property type="match status" value="1"/>
</dbReference>
<evidence type="ECO:0000256" key="4">
    <source>
        <dbReference type="ARBA" id="ARBA00022842"/>
    </source>
</evidence>
<name>R9PTX6_AGAAL</name>
<keyword evidence="9 10" id="KW-0119">Carbohydrate metabolism</keyword>
<comment type="catalytic activity">
    <reaction evidence="10">
        <text>6-phospho-D-gluconate = 2-dehydro-3-deoxy-6-phospho-D-gluconate + H2O</text>
        <dbReference type="Rhea" id="RHEA:17277"/>
        <dbReference type="ChEBI" id="CHEBI:15377"/>
        <dbReference type="ChEBI" id="CHEBI:57569"/>
        <dbReference type="ChEBI" id="CHEBI:58759"/>
        <dbReference type="EC" id="4.2.1.12"/>
    </reaction>
</comment>
<dbReference type="GO" id="GO:0019521">
    <property type="term" value="P:D-gluconate metabolic process"/>
    <property type="evidence" value="ECO:0007669"/>
    <property type="project" value="UniProtKB-KW"/>
</dbReference>
<feature type="binding site" evidence="10">
    <location>
        <position position="154"/>
    </location>
    <ligand>
        <name>[4Fe-4S] cluster</name>
        <dbReference type="ChEBI" id="CHEBI:49883"/>
    </ligand>
</feature>
<dbReference type="GO" id="GO:0051539">
    <property type="term" value="F:4 iron, 4 sulfur cluster binding"/>
    <property type="evidence" value="ECO:0007669"/>
    <property type="project" value="UniProtKB-UniRule"/>
</dbReference>
<keyword evidence="8 10" id="KW-0456">Lyase</keyword>
<dbReference type="GO" id="GO:0009255">
    <property type="term" value="P:Entner-Doudoroff pathway through 6-phosphogluconate"/>
    <property type="evidence" value="ECO:0007669"/>
    <property type="project" value="UniProtKB-UniRule"/>
</dbReference>
<dbReference type="HAMAP" id="MF_02094">
    <property type="entry name" value="Edd"/>
    <property type="match status" value="1"/>
</dbReference>
<dbReference type="PANTHER" id="PTHR43661:SF1">
    <property type="entry name" value="PHOSPHOGLUCONATE DEHYDRATASE"/>
    <property type="match status" value="1"/>
</dbReference>
<dbReference type="NCBIfam" id="TIGR01196">
    <property type="entry name" value="edd"/>
    <property type="match status" value="1"/>
</dbReference>
<dbReference type="Pfam" id="PF00920">
    <property type="entry name" value="ILVD_EDD_N"/>
    <property type="match status" value="1"/>
</dbReference>
<dbReference type="FunFam" id="3.50.30.80:FF:000001">
    <property type="entry name" value="Dihydroxy-acid dehydratase"/>
    <property type="match status" value="1"/>
</dbReference>
<accession>R9PTX6</accession>
<protein>
    <recommendedName>
        <fullName evidence="10 11">Phosphogluconate dehydratase</fullName>
        <ecNumber evidence="10 11">4.2.1.12</ecNumber>
    </recommendedName>
</protein>
<evidence type="ECO:0000259" key="12">
    <source>
        <dbReference type="Pfam" id="PF00920"/>
    </source>
</evidence>
<evidence type="ECO:0000256" key="2">
    <source>
        <dbReference type="ARBA" id="ARBA00022485"/>
    </source>
</evidence>
<evidence type="ECO:0000256" key="9">
    <source>
        <dbReference type="ARBA" id="ARBA00023277"/>
    </source>
</evidence>
<keyword evidence="6 10" id="KW-0411">Iron-sulfur</keyword>
<proteinExistence type="inferred from homology"/>
<organism evidence="14 15">
    <name type="scientific">Agarivorans albus MKT 106</name>
    <dbReference type="NCBI Taxonomy" id="1331007"/>
    <lineage>
        <taxon>Bacteria</taxon>
        <taxon>Pseudomonadati</taxon>
        <taxon>Pseudomonadota</taxon>
        <taxon>Gammaproteobacteria</taxon>
        <taxon>Alteromonadales</taxon>
        <taxon>Alteromonadaceae</taxon>
        <taxon>Agarivorans</taxon>
    </lineage>
</organism>
<dbReference type="PROSITE" id="PS00887">
    <property type="entry name" value="ILVD_EDD_2"/>
    <property type="match status" value="1"/>
</dbReference>
<dbReference type="RefSeq" id="WP_016402953.1">
    <property type="nucleotide sequence ID" value="NZ_BARX01000024.1"/>
</dbReference>
<dbReference type="InterPro" id="IPR056740">
    <property type="entry name" value="ILV_EDD_C"/>
</dbReference>
<evidence type="ECO:0000256" key="1">
    <source>
        <dbReference type="ARBA" id="ARBA00006486"/>
    </source>
</evidence>
<feature type="binding site" evidence="10">
    <location>
        <position position="221"/>
    </location>
    <ligand>
        <name>[4Fe-4S] cluster</name>
        <dbReference type="ChEBI" id="CHEBI:49883"/>
    </ligand>
</feature>
<evidence type="ECO:0000313" key="14">
    <source>
        <dbReference type="EMBL" id="GAD03186.1"/>
    </source>
</evidence>
<dbReference type="AlphaFoldDB" id="R9PTX6"/>
<keyword evidence="15" id="KW-1185">Reference proteome</keyword>
<dbReference type="GO" id="GO:0005829">
    <property type="term" value="C:cytosol"/>
    <property type="evidence" value="ECO:0007669"/>
    <property type="project" value="TreeGrafter"/>
</dbReference>
<keyword evidence="7 10" id="KW-0311">Gluconate utilization</keyword>
<feature type="domain" description="Dihydroxy-acid/6-phosphogluconate dehydratase C-terminal" evidence="13">
    <location>
        <begin position="404"/>
        <end position="596"/>
    </location>
</feature>
<evidence type="ECO:0000256" key="11">
    <source>
        <dbReference type="NCBIfam" id="TIGR01196"/>
    </source>
</evidence>
<feature type="domain" description="Dihydroxy-acid/6-phosphogluconate dehydratase N-terminal" evidence="12">
    <location>
        <begin position="66"/>
        <end position="376"/>
    </location>
</feature>
<evidence type="ECO:0000256" key="6">
    <source>
        <dbReference type="ARBA" id="ARBA00023014"/>
    </source>
</evidence>
<dbReference type="GO" id="GO:0004456">
    <property type="term" value="F:phosphogluconate dehydratase activity"/>
    <property type="evidence" value="ECO:0007669"/>
    <property type="project" value="UniProtKB-UniRule"/>
</dbReference>
<dbReference type="SUPFAM" id="SSF143975">
    <property type="entry name" value="IlvD/EDD N-terminal domain-like"/>
    <property type="match status" value="1"/>
</dbReference>
<comment type="similarity">
    <text evidence="1 10">Belongs to the IlvD/Edd family.</text>
</comment>
<evidence type="ECO:0000256" key="5">
    <source>
        <dbReference type="ARBA" id="ARBA00023004"/>
    </source>
</evidence>
<dbReference type="Proteomes" id="UP000014461">
    <property type="component" value="Unassembled WGS sequence"/>
</dbReference>
<dbReference type="InterPro" id="IPR004786">
    <property type="entry name" value="6-phosphgluc_deHydtase"/>
</dbReference>